<reference evidence="2" key="1">
    <citation type="journal article" date="2023" name="Nat. Plants">
        <title>Single-cell RNA sequencing provides a high-resolution roadmap for understanding the multicellular compartmentation of specialized metabolism.</title>
        <authorList>
            <person name="Sun S."/>
            <person name="Shen X."/>
            <person name="Li Y."/>
            <person name="Li Y."/>
            <person name="Wang S."/>
            <person name="Li R."/>
            <person name="Zhang H."/>
            <person name="Shen G."/>
            <person name="Guo B."/>
            <person name="Wei J."/>
            <person name="Xu J."/>
            <person name="St-Pierre B."/>
            <person name="Chen S."/>
            <person name="Sun C."/>
        </authorList>
    </citation>
    <scope>NUCLEOTIDE SEQUENCE [LARGE SCALE GENOMIC DNA]</scope>
</reference>
<evidence type="ECO:0000313" key="2">
    <source>
        <dbReference type="Proteomes" id="UP001060085"/>
    </source>
</evidence>
<name>A0ACC0AR41_CATRO</name>
<keyword evidence="2" id="KW-1185">Reference proteome</keyword>
<gene>
    <name evidence="1" type="ORF">M9H77_22785</name>
</gene>
<protein>
    <submittedName>
        <fullName evidence="1">Uncharacterized protein</fullName>
    </submittedName>
</protein>
<dbReference type="Proteomes" id="UP001060085">
    <property type="component" value="Linkage Group LG05"/>
</dbReference>
<comment type="caution">
    <text evidence="1">The sequence shown here is derived from an EMBL/GenBank/DDBJ whole genome shotgun (WGS) entry which is preliminary data.</text>
</comment>
<dbReference type="EMBL" id="CM044705">
    <property type="protein sequence ID" value="KAI5663462.1"/>
    <property type="molecule type" value="Genomic_DNA"/>
</dbReference>
<organism evidence="1 2">
    <name type="scientific">Catharanthus roseus</name>
    <name type="common">Madagascar periwinkle</name>
    <name type="synonym">Vinca rosea</name>
    <dbReference type="NCBI Taxonomy" id="4058"/>
    <lineage>
        <taxon>Eukaryota</taxon>
        <taxon>Viridiplantae</taxon>
        <taxon>Streptophyta</taxon>
        <taxon>Embryophyta</taxon>
        <taxon>Tracheophyta</taxon>
        <taxon>Spermatophyta</taxon>
        <taxon>Magnoliopsida</taxon>
        <taxon>eudicotyledons</taxon>
        <taxon>Gunneridae</taxon>
        <taxon>Pentapetalae</taxon>
        <taxon>asterids</taxon>
        <taxon>lamiids</taxon>
        <taxon>Gentianales</taxon>
        <taxon>Apocynaceae</taxon>
        <taxon>Rauvolfioideae</taxon>
        <taxon>Vinceae</taxon>
        <taxon>Catharanthinae</taxon>
        <taxon>Catharanthus</taxon>
    </lineage>
</organism>
<sequence length="133" mass="15277">MNGSLKVFKAHLCDFVKNTFGNGVFELNMKNLIEKHLVYSIAFINFLFKDEALNESIVQYTRSCVKIENQSLGYTSLYSITFKGNEFENECFQRKGKWYDLGYARNCRGIASSGHKNYGRKNGRGAPRKDSHI</sequence>
<accession>A0ACC0AR41</accession>
<evidence type="ECO:0000313" key="1">
    <source>
        <dbReference type="EMBL" id="KAI5663462.1"/>
    </source>
</evidence>
<proteinExistence type="predicted"/>